<evidence type="ECO:0000256" key="5">
    <source>
        <dbReference type="ARBA" id="ARBA00022944"/>
    </source>
</evidence>
<dbReference type="Gene3D" id="3.40.50.2000">
    <property type="entry name" value="Glycogen Phosphorylase B"/>
    <property type="match status" value="1"/>
</dbReference>
<name>A0A4Q5J9U0_9ACTN</name>
<dbReference type="GO" id="GO:0047355">
    <property type="term" value="F:CDP-glycerol glycerophosphotransferase activity"/>
    <property type="evidence" value="ECO:0007669"/>
    <property type="project" value="InterPro"/>
</dbReference>
<dbReference type="InterPro" id="IPR043148">
    <property type="entry name" value="TagF_C"/>
</dbReference>
<dbReference type="Pfam" id="PF04464">
    <property type="entry name" value="Glyphos_transf"/>
    <property type="match status" value="1"/>
</dbReference>
<dbReference type="AlphaFoldDB" id="A0A4Q5J9U0"/>
<evidence type="ECO:0000256" key="2">
    <source>
        <dbReference type="ARBA" id="ARBA00010488"/>
    </source>
</evidence>
<dbReference type="Gene3D" id="3.40.50.11820">
    <property type="match status" value="1"/>
</dbReference>
<comment type="caution">
    <text evidence="8">The sequence shown here is derived from an EMBL/GenBank/DDBJ whole genome shotgun (WGS) entry which is preliminary data.</text>
</comment>
<dbReference type="InterPro" id="IPR043149">
    <property type="entry name" value="TagF_N"/>
</dbReference>
<keyword evidence="5" id="KW-0777">Teichoic acid biosynthesis</keyword>
<keyword evidence="9" id="KW-1185">Reference proteome</keyword>
<keyword evidence="3" id="KW-1003">Cell membrane</keyword>
<dbReference type="CDD" id="cd03811">
    <property type="entry name" value="GT4_GT28_WabH-like"/>
    <property type="match status" value="1"/>
</dbReference>
<protein>
    <submittedName>
        <fullName evidence="8">Glycosyltransferase</fullName>
    </submittedName>
</protein>
<feature type="domain" description="Glycosyl transferase family 1" evidence="7">
    <location>
        <begin position="708"/>
        <end position="852"/>
    </location>
</feature>
<evidence type="ECO:0000256" key="3">
    <source>
        <dbReference type="ARBA" id="ARBA00022475"/>
    </source>
</evidence>
<organism evidence="8 9">
    <name type="scientific">Nocardioides iriomotensis</name>
    <dbReference type="NCBI Taxonomy" id="715784"/>
    <lineage>
        <taxon>Bacteria</taxon>
        <taxon>Bacillati</taxon>
        <taxon>Actinomycetota</taxon>
        <taxon>Actinomycetes</taxon>
        <taxon>Propionibacteriales</taxon>
        <taxon>Nocardioidaceae</taxon>
        <taxon>Nocardioides</taxon>
    </lineage>
</organism>
<dbReference type="RefSeq" id="WP_129985399.1">
    <property type="nucleotide sequence ID" value="NZ_SDPU01000010.1"/>
</dbReference>
<keyword evidence="6" id="KW-0472">Membrane</keyword>
<accession>A0A4Q5J9U0</accession>
<dbReference type="GO" id="GO:0005886">
    <property type="term" value="C:plasma membrane"/>
    <property type="evidence" value="ECO:0007669"/>
    <property type="project" value="UniProtKB-SubCell"/>
</dbReference>
<sequence length="881" mass="97941">MSDPQVPSVVGAVRQRLAIRTRARAARESVTSARYARWREKPVVPGTVLYEAFSGNGMLDNPEAIFRYLLSQPDMEHLQHTWVLDDPAKHAEVLAEFDGHPRVRFVQIRSDGYFKALATSQYLVNNATFPQELAKRPEQTYLNTWHGIPLKYMGFDMAGGGPSSKNITRNFLQTDFMIGACAYMTDTMYRHAYRMQGIYRGAVIEEGHPRTDRQVEALKDPGPTLRLLEERGCRIDGRKVVLFAPTWRGDSFQDPRVNAGQLLATVKDLQKALDPSEYVVLLKVHQVVYDAVKQRVSGGDGVDFLVPNSVPTNQTLAVADLLVTDYSSIFFDYLATGRPVVHYVPDLDDYRGSRGLYLDESDLPGPVCATVPDLVDAVTAALAAGTSERSLELAEVYNPKDDGSVCERVVDIVFRGKEDPSYTVHRDFASAKETLLVYLGSLKTQGITTSALNLLRNLDYDRYDVTAYYTFSKGPDRLKNANLVDDRARVIPRVVQFNGSPAKVRRETKKLMEHGLPEQLGADHVKFWTDEWQRVFGHARFDHLIDFSGYGCYSPFLFSVTEAKHKSIWLHNDMYADMQRETVGEKHLEDRLQAVFTTYKYFDHLVSVSPELDRVNRKQLAEYAPPDRFTYAVNTIDGDRILDLSGLTAAQVAAKARGEDVANVGPATTVEIDAANLTQAMNVLLEHYDVRDVLREARGRLRLANQPAPTKDAVTFVTVGRLSPAKNHARMIKAFAKVHETNPHVRLIVMGYGPLEQELQGLINSLGMDSAVTLAGLVDNPFAILAESDCFLLSSDWEGQPMVILEARVLGLPIVTTAFSSAADSVPEDAGIVVPQSVKGLAEGMRKFLAGDVRATPLDPAAYNAMAMEQFDAAIHHRPGG</sequence>
<dbReference type="SUPFAM" id="SSF53756">
    <property type="entry name" value="UDP-Glycosyltransferase/glycogen phosphorylase"/>
    <property type="match status" value="2"/>
</dbReference>
<reference evidence="8 9" key="1">
    <citation type="submission" date="2019-01" db="EMBL/GenBank/DDBJ databases">
        <title>Nocardioides guangzhouensis sp. nov., an actinobacterium isolated from soil.</title>
        <authorList>
            <person name="Fu Y."/>
            <person name="Cai Y."/>
            <person name="Lin Z."/>
            <person name="Chen P."/>
        </authorList>
    </citation>
    <scope>NUCLEOTIDE SEQUENCE [LARGE SCALE GENOMIC DNA]</scope>
    <source>
        <strain evidence="8 9">NBRC 105384</strain>
    </source>
</reference>
<dbReference type="PANTHER" id="PTHR37316">
    <property type="entry name" value="TEICHOIC ACID GLYCEROL-PHOSPHATE PRIMASE"/>
    <property type="match status" value="1"/>
</dbReference>
<dbReference type="EMBL" id="SDPU01000010">
    <property type="protein sequence ID" value="RYU14515.1"/>
    <property type="molecule type" value="Genomic_DNA"/>
</dbReference>
<keyword evidence="4 8" id="KW-0808">Transferase</keyword>
<evidence type="ECO:0000256" key="4">
    <source>
        <dbReference type="ARBA" id="ARBA00022679"/>
    </source>
</evidence>
<dbReference type="InterPro" id="IPR051612">
    <property type="entry name" value="Teichoic_Acid_Biosynth"/>
</dbReference>
<evidence type="ECO:0000256" key="6">
    <source>
        <dbReference type="ARBA" id="ARBA00023136"/>
    </source>
</evidence>
<dbReference type="GO" id="GO:0019350">
    <property type="term" value="P:teichoic acid biosynthetic process"/>
    <property type="evidence" value="ECO:0007669"/>
    <property type="project" value="UniProtKB-KW"/>
</dbReference>
<evidence type="ECO:0000256" key="1">
    <source>
        <dbReference type="ARBA" id="ARBA00004202"/>
    </source>
</evidence>
<dbReference type="InterPro" id="IPR001296">
    <property type="entry name" value="Glyco_trans_1"/>
</dbReference>
<evidence type="ECO:0000313" key="9">
    <source>
        <dbReference type="Proteomes" id="UP000291189"/>
    </source>
</evidence>
<proteinExistence type="inferred from homology"/>
<dbReference type="Pfam" id="PF00534">
    <property type="entry name" value="Glycos_transf_1"/>
    <property type="match status" value="1"/>
</dbReference>
<dbReference type="GO" id="GO:0016757">
    <property type="term" value="F:glycosyltransferase activity"/>
    <property type="evidence" value="ECO:0007669"/>
    <property type="project" value="InterPro"/>
</dbReference>
<dbReference type="OrthoDB" id="8549922at2"/>
<dbReference type="Proteomes" id="UP000291189">
    <property type="component" value="Unassembled WGS sequence"/>
</dbReference>
<gene>
    <name evidence="8" type="ORF">ETU37_03015</name>
</gene>
<comment type="subcellular location">
    <subcellularLocation>
        <location evidence="1">Cell membrane</location>
        <topology evidence="1">Peripheral membrane protein</topology>
    </subcellularLocation>
</comment>
<evidence type="ECO:0000313" key="8">
    <source>
        <dbReference type="EMBL" id="RYU14515.1"/>
    </source>
</evidence>
<dbReference type="Gene3D" id="3.40.50.12580">
    <property type="match status" value="1"/>
</dbReference>
<evidence type="ECO:0000259" key="7">
    <source>
        <dbReference type="Pfam" id="PF00534"/>
    </source>
</evidence>
<comment type="similarity">
    <text evidence="2">Belongs to the CDP-glycerol glycerophosphotransferase family.</text>
</comment>
<dbReference type="PANTHER" id="PTHR37316:SF3">
    <property type="entry name" value="TEICHOIC ACID GLYCEROL-PHOSPHATE TRANSFERASE"/>
    <property type="match status" value="1"/>
</dbReference>
<dbReference type="InterPro" id="IPR007554">
    <property type="entry name" value="Glycerophosphate_synth"/>
</dbReference>